<feature type="compositionally biased region" description="Polar residues" evidence="1">
    <location>
        <begin position="1"/>
        <end position="13"/>
    </location>
</feature>
<dbReference type="EMBL" id="JAAAHW010000120">
    <property type="protein sequence ID" value="KAG0006433.1"/>
    <property type="molecule type" value="Genomic_DNA"/>
</dbReference>
<feature type="region of interest" description="Disordered" evidence="1">
    <location>
        <begin position="1"/>
        <end position="84"/>
    </location>
</feature>
<accession>A0A9P6SUX4</accession>
<dbReference type="Pfam" id="PF02466">
    <property type="entry name" value="Tim17"/>
    <property type="match status" value="1"/>
</dbReference>
<sequence>MPDNSAQAASPTDASPLDSAHDSPLTIKPRVSTTAAAATVPAPALGGPRSHKSRKYKEDDRTNWVNGKRPKGYRTPEGREAAEKSKLYKSGTTIPHLVYPCTTYAGVLRHAVLGAVRSAGVSYGAKALVNLCLGMLKLMNGRASFGQILKDAFIGRDAVRFGSFFGMFSFLWKLVNNGLKLYRGKDDRINGAIAGAIAGLAILIENNERRVTFAQQMFIRSMQGLYNAGKYRGQFSFRHGDAFIFAVASAQVMYAYTMYPDTIPKEFFTFMLKTARVPTEALALNRVRVRGFPVDLAHVRALVDRYKPTELAIRTASVMSENVKAIPCAVLHPWVDSCIVNDTERFVQVTKEIFPVYATLNFVPLVVLKMKRLTKHPANVLFSATFNTLRSSVFLAVFVAGYQTQICAHRNLLNAGWPLGNSKYLYWLFGLVCAGTSIMLEQESRRAELAMYVLPKAAESLYKILYRKNLVKGIKHWEVMMFSLAMSLIMSFYQQEEQVLSPFVTRLIYHVIGRS</sequence>
<evidence type="ECO:0000256" key="1">
    <source>
        <dbReference type="SAM" id="MobiDB-lite"/>
    </source>
</evidence>
<dbReference type="Proteomes" id="UP000749646">
    <property type="component" value="Unassembled WGS sequence"/>
</dbReference>
<protein>
    <recommendedName>
        <fullName evidence="2">Transmembrane protein 135 N-terminal domain-containing protein</fullName>
    </recommendedName>
</protein>
<dbReference type="OrthoDB" id="291792at2759"/>
<feature type="compositionally biased region" description="Basic and acidic residues" evidence="1">
    <location>
        <begin position="74"/>
        <end position="84"/>
    </location>
</feature>
<evidence type="ECO:0000313" key="4">
    <source>
        <dbReference type="Proteomes" id="UP000749646"/>
    </source>
</evidence>
<evidence type="ECO:0000259" key="2">
    <source>
        <dbReference type="Pfam" id="PF15982"/>
    </source>
</evidence>
<name>A0A9P6SUX4_9FUNG</name>
<keyword evidence="4" id="KW-1185">Reference proteome</keyword>
<feature type="compositionally biased region" description="Low complexity" evidence="1">
    <location>
        <begin position="33"/>
        <end position="44"/>
    </location>
</feature>
<gene>
    <name evidence="3" type="ORF">BGZ65_008135</name>
</gene>
<dbReference type="PANTHER" id="PTHR12459">
    <property type="entry name" value="TRANSMEMBRANE PROTEIN 135-RELATED"/>
    <property type="match status" value="1"/>
</dbReference>
<reference evidence="3" key="1">
    <citation type="journal article" date="2020" name="Fungal Divers.">
        <title>Resolving the Mortierellaceae phylogeny through synthesis of multi-gene phylogenetics and phylogenomics.</title>
        <authorList>
            <person name="Vandepol N."/>
            <person name="Liber J."/>
            <person name="Desiro A."/>
            <person name="Na H."/>
            <person name="Kennedy M."/>
            <person name="Barry K."/>
            <person name="Grigoriev I.V."/>
            <person name="Miller A.N."/>
            <person name="O'Donnell K."/>
            <person name="Stajich J.E."/>
            <person name="Bonito G."/>
        </authorList>
    </citation>
    <scope>NUCLEOTIDE SEQUENCE</scope>
    <source>
        <strain evidence="3">MES-2147</strain>
    </source>
</reference>
<dbReference type="Pfam" id="PF15982">
    <property type="entry name" value="TMEM135_C_rich"/>
    <property type="match status" value="1"/>
</dbReference>
<dbReference type="InterPro" id="IPR026749">
    <property type="entry name" value="Tmem135"/>
</dbReference>
<feature type="domain" description="Transmembrane protein 135 N-terminal" evidence="2">
    <location>
        <begin position="330"/>
        <end position="464"/>
    </location>
</feature>
<dbReference type="AlphaFoldDB" id="A0A9P6SUX4"/>
<evidence type="ECO:0000313" key="3">
    <source>
        <dbReference type="EMBL" id="KAG0006433.1"/>
    </source>
</evidence>
<proteinExistence type="predicted"/>
<dbReference type="PANTHER" id="PTHR12459:SF6">
    <property type="entry name" value="GB|AAD46013.1"/>
    <property type="match status" value="1"/>
</dbReference>
<comment type="caution">
    <text evidence="3">The sequence shown here is derived from an EMBL/GenBank/DDBJ whole genome shotgun (WGS) entry which is preliminary data.</text>
</comment>
<dbReference type="InterPro" id="IPR031926">
    <property type="entry name" value="TMEM135_N"/>
</dbReference>
<organism evidence="3 4">
    <name type="scientific">Modicella reniformis</name>
    <dbReference type="NCBI Taxonomy" id="1440133"/>
    <lineage>
        <taxon>Eukaryota</taxon>
        <taxon>Fungi</taxon>
        <taxon>Fungi incertae sedis</taxon>
        <taxon>Mucoromycota</taxon>
        <taxon>Mortierellomycotina</taxon>
        <taxon>Mortierellomycetes</taxon>
        <taxon>Mortierellales</taxon>
        <taxon>Mortierellaceae</taxon>
        <taxon>Modicella</taxon>
    </lineage>
</organism>